<reference evidence="1" key="1">
    <citation type="submission" date="2022-10" db="EMBL/GenBank/DDBJ databases">
        <title>Tapping the CABI collections for fungal endophytes: first genome assemblies for Collariella, Neodidymelliopsis, Ascochyta clinopodiicola, Didymella pomorum, Didymosphaeria variabile, Neocosmospora piperis and Neocucurbitaria cava.</title>
        <authorList>
            <person name="Hill R."/>
        </authorList>
    </citation>
    <scope>NUCLEOTIDE SEQUENCE</scope>
    <source>
        <strain evidence="1">IMI 356815</strain>
    </source>
</reference>
<comment type="caution">
    <text evidence="1">The sequence shown here is derived from an EMBL/GenBank/DDBJ whole genome shotgun (WGS) entry which is preliminary data.</text>
</comment>
<protein>
    <submittedName>
        <fullName evidence="1">Uncharacterized protein</fullName>
    </submittedName>
</protein>
<dbReference type="OrthoDB" id="10552797at2759"/>
<dbReference type="GeneID" id="80910116"/>
<dbReference type="RefSeq" id="XP_056069603.1">
    <property type="nucleotide sequence ID" value="XM_056215356.1"/>
</dbReference>
<organism evidence="1 2">
    <name type="scientific">Didymosphaeria variabile</name>
    <dbReference type="NCBI Taxonomy" id="1932322"/>
    <lineage>
        <taxon>Eukaryota</taxon>
        <taxon>Fungi</taxon>
        <taxon>Dikarya</taxon>
        <taxon>Ascomycota</taxon>
        <taxon>Pezizomycotina</taxon>
        <taxon>Dothideomycetes</taxon>
        <taxon>Pleosporomycetidae</taxon>
        <taxon>Pleosporales</taxon>
        <taxon>Massarineae</taxon>
        <taxon>Didymosphaeriaceae</taxon>
        <taxon>Didymosphaeria</taxon>
    </lineage>
</organism>
<dbReference type="Proteomes" id="UP001140513">
    <property type="component" value="Unassembled WGS sequence"/>
</dbReference>
<evidence type="ECO:0000313" key="2">
    <source>
        <dbReference type="Proteomes" id="UP001140513"/>
    </source>
</evidence>
<keyword evidence="2" id="KW-1185">Reference proteome</keyword>
<evidence type="ECO:0000313" key="1">
    <source>
        <dbReference type="EMBL" id="KAJ4351247.1"/>
    </source>
</evidence>
<sequence>MSTIKATADDGAVDGTTSYQLAMSLDSTFVNDTDDTAVEETVMSDQASARKLRFDTAFARLRLLEANNVAAHDFTFRHTDGYEWALPSFKAKTHASTLSQFMDANNSAVAIFKPSDLHPIAIDMALDHWHFGDYEFQIEDNNDEGALNVTMKHTRTGRNYLISANIVVLHIVVHDGAMTLGDKNLAHTAFAKLQQAFCQVSDIGVAEAVVDLVFETFIADRDEDFRLRSLVVTWAHIWEKRWMKNTPKRYLRLIEDIPEFARMIKEAEYESKGEYQADA</sequence>
<name>A0A9W8XHX7_9PLEO</name>
<proteinExistence type="predicted"/>
<dbReference type="EMBL" id="JAPEUX010000005">
    <property type="protein sequence ID" value="KAJ4351247.1"/>
    <property type="molecule type" value="Genomic_DNA"/>
</dbReference>
<gene>
    <name evidence="1" type="ORF">N0V89_006586</name>
</gene>
<dbReference type="AlphaFoldDB" id="A0A9W8XHX7"/>
<accession>A0A9W8XHX7</accession>